<feature type="coiled-coil region" evidence="1">
    <location>
        <begin position="48"/>
        <end position="75"/>
    </location>
</feature>
<name>A0A4V2Q8U0_9FIRM</name>
<proteinExistence type="predicted"/>
<gene>
    <name evidence="2" type="ORF">EV210_10331</name>
</gene>
<dbReference type="EMBL" id="SLUI01000003">
    <property type="protein sequence ID" value="TCL38559.1"/>
    <property type="molecule type" value="Genomic_DNA"/>
</dbReference>
<dbReference type="Proteomes" id="UP000295063">
    <property type="component" value="Unassembled WGS sequence"/>
</dbReference>
<dbReference type="RefSeq" id="WP_132076500.1">
    <property type="nucleotide sequence ID" value="NZ_DALYTA010000033.1"/>
</dbReference>
<accession>A0A4V2Q8U0</accession>
<evidence type="ECO:0000256" key="1">
    <source>
        <dbReference type="SAM" id="Coils"/>
    </source>
</evidence>
<keyword evidence="1" id="KW-0175">Coiled coil</keyword>
<protein>
    <submittedName>
        <fullName evidence="2">Uncharacterized protein</fullName>
    </submittedName>
</protein>
<comment type="caution">
    <text evidence="2">The sequence shown here is derived from an EMBL/GenBank/DDBJ whole genome shotgun (WGS) entry which is preliminary data.</text>
</comment>
<evidence type="ECO:0000313" key="2">
    <source>
        <dbReference type="EMBL" id="TCL38559.1"/>
    </source>
</evidence>
<keyword evidence="3" id="KW-1185">Reference proteome</keyword>
<reference evidence="2 3" key="1">
    <citation type="submission" date="2019-03" db="EMBL/GenBank/DDBJ databases">
        <title>Genomic Encyclopedia of Type Strains, Phase IV (KMG-IV): sequencing the most valuable type-strain genomes for metagenomic binning, comparative biology and taxonomic classification.</title>
        <authorList>
            <person name="Goeker M."/>
        </authorList>
    </citation>
    <scope>NUCLEOTIDE SEQUENCE [LARGE SCALE GENOMIC DNA]</scope>
    <source>
        <strain evidence="2 3">DSM 15969</strain>
    </source>
</reference>
<organism evidence="2 3">
    <name type="scientific">Anaerospora hongkongensis</name>
    <dbReference type="NCBI Taxonomy" id="244830"/>
    <lineage>
        <taxon>Bacteria</taxon>
        <taxon>Bacillati</taxon>
        <taxon>Bacillota</taxon>
        <taxon>Negativicutes</taxon>
        <taxon>Selenomonadales</taxon>
        <taxon>Sporomusaceae</taxon>
        <taxon>Anaerospora</taxon>
    </lineage>
</organism>
<dbReference type="AlphaFoldDB" id="A0A4V2Q8U0"/>
<sequence>MRNEAEKVVLYILKKGVSCISKVDFQPVVTILEDVIQPGNSDDVGQMLNEVIEKLDGIKEALPEAEEEIIDAIDEIQDYLDFILTTNDSLDTVDRKEEIADIIGELKRLS</sequence>
<evidence type="ECO:0000313" key="3">
    <source>
        <dbReference type="Proteomes" id="UP000295063"/>
    </source>
</evidence>